<proteinExistence type="predicted"/>
<dbReference type="Proteomes" id="UP000240760">
    <property type="component" value="Unassembled WGS sequence"/>
</dbReference>
<name>A0A2T4BTC4_TRILO</name>
<evidence type="ECO:0000313" key="1">
    <source>
        <dbReference type="EMBL" id="PTB72554.1"/>
    </source>
</evidence>
<sequence>MHSGHLCKITHVWAQPRHHVLATSGASRPSVLTGVITCPRSYNDPESPLPPDPISIFSGASCPSSDRLRYPSPINATRRYRRVAEFSA</sequence>
<organism evidence="1 2">
    <name type="scientific">Trichoderma longibrachiatum ATCC 18648</name>
    <dbReference type="NCBI Taxonomy" id="983965"/>
    <lineage>
        <taxon>Eukaryota</taxon>
        <taxon>Fungi</taxon>
        <taxon>Dikarya</taxon>
        <taxon>Ascomycota</taxon>
        <taxon>Pezizomycotina</taxon>
        <taxon>Sordariomycetes</taxon>
        <taxon>Hypocreomycetidae</taxon>
        <taxon>Hypocreales</taxon>
        <taxon>Hypocreaceae</taxon>
        <taxon>Trichoderma</taxon>
    </lineage>
</organism>
<evidence type="ECO:0000313" key="2">
    <source>
        <dbReference type="Proteomes" id="UP000240760"/>
    </source>
</evidence>
<protein>
    <submittedName>
        <fullName evidence="1">Uncharacterized protein</fullName>
    </submittedName>
</protein>
<reference evidence="1 2" key="1">
    <citation type="submission" date="2016-07" db="EMBL/GenBank/DDBJ databases">
        <title>Multiple horizontal gene transfer events from other fungi enriched the ability of initially mycotrophic Trichoderma (Ascomycota) to feed on dead plant biomass.</title>
        <authorList>
            <consortium name="DOE Joint Genome Institute"/>
            <person name="Aerts A."/>
            <person name="Atanasova L."/>
            <person name="Chenthamara K."/>
            <person name="Zhang J."/>
            <person name="Grujic M."/>
            <person name="Henrissat B."/>
            <person name="Kuo A."/>
            <person name="Salamov A."/>
            <person name="Lipzen A."/>
            <person name="Labutti K."/>
            <person name="Barry K."/>
            <person name="Miao Y."/>
            <person name="Rahimi M.J."/>
            <person name="Shen Q."/>
            <person name="Grigoriev I.V."/>
            <person name="Kubicek C.P."/>
            <person name="Druzhinina I.S."/>
        </authorList>
    </citation>
    <scope>NUCLEOTIDE SEQUENCE [LARGE SCALE GENOMIC DNA]</scope>
    <source>
        <strain evidence="1 2">ATCC 18648</strain>
    </source>
</reference>
<keyword evidence="2" id="KW-1185">Reference proteome</keyword>
<dbReference type="EMBL" id="KZ679141">
    <property type="protein sequence ID" value="PTB72554.1"/>
    <property type="molecule type" value="Genomic_DNA"/>
</dbReference>
<accession>A0A2T4BTC4</accession>
<dbReference type="AlphaFoldDB" id="A0A2T4BTC4"/>
<gene>
    <name evidence="1" type="ORF">M440DRAFT_1091944</name>
</gene>